<evidence type="ECO:0000313" key="2">
    <source>
        <dbReference type="EMBL" id="ABJ86702.1"/>
    </source>
</evidence>
<keyword evidence="1" id="KW-0812">Transmembrane</keyword>
<dbReference type="SUPFAM" id="SSF103473">
    <property type="entry name" value="MFS general substrate transporter"/>
    <property type="match status" value="1"/>
</dbReference>
<protein>
    <recommendedName>
        <fullName evidence="3">Major facilitator superfamily (MFS) profile domain-containing protein</fullName>
    </recommendedName>
</protein>
<dbReference type="EMBL" id="CP000473">
    <property type="protein sequence ID" value="ABJ86702.1"/>
    <property type="molecule type" value="Genomic_DNA"/>
</dbReference>
<feature type="transmembrane region" description="Helical" evidence="1">
    <location>
        <begin position="35"/>
        <end position="55"/>
    </location>
</feature>
<keyword evidence="1" id="KW-1133">Transmembrane helix</keyword>
<dbReference type="KEGG" id="sus:Acid_5755"/>
<feature type="transmembrane region" description="Helical" evidence="1">
    <location>
        <begin position="62"/>
        <end position="83"/>
    </location>
</feature>
<keyword evidence="1" id="KW-0472">Membrane</keyword>
<sequence length="121" mass="12728" precursor="true">MNKIAIGLIFGLVLGALDGATAWFTPAVRNAMTGIMVGSSIKGMLVGLLSGWFARKVQSTKWGIVVGSVLGLLFAFAVAVMPAENGQHYYLEIMLPGFVVGAIIGFLTQKMGTPAPVKRTT</sequence>
<dbReference type="InterPro" id="IPR036259">
    <property type="entry name" value="MFS_trans_sf"/>
</dbReference>
<gene>
    <name evidence="2" type="ordered locus">Acid_5755</name>
</gene>
<dbReference type="AlphaFoldDB" id="Q01UG8"/>
<dbReference type="OrthoDB" id="129383at2"/>
<accession>Q01UG8</accession>
<proteinExistence type="predicted"/>
<dbReference type="STRING" id="234267.Acid_5755"/>
<evidence type="ECO:0008006" key="3">
    <source>
        <dbReference type="Google" id="ProtNLM"/>
    </source>
</evidence>
<evidence type="ECO:0000256" key="1">
    <source>
        <dbReference type="SAM" id="Phobius"/>
    </source>
</evidence>
<reference evidence="2" key="1">
    <citation type="submission" date="2006-10" db="EMBL/GenBank/DDBJ databases">
        <title>Complete sequence of Solibacter usitatus Ellin6076.</title>
        <authorList>
            <consortium name="US DOE Joint Genome Institute"/>
            <person name="Copeland A."/>
            <person name="Lucas S."/>
            <person name="Lapidus A."/>
            <person name="Barry K."/>
            <person name="Detter J.C."/>
            <person name="Glavina del Rio T."/>
            <person name="Hammon N."/>
            <person name="Israni S."/>
            <person name="Dalin E."/>
            <person name="Tice H."/>
            <person name="Pitluck S."/>
            <person name="Thompson L.S."/>
            <person name="Brettin T."/>
            <person name="Bruce D."/>
            <person name="Han C."/>
            <person name="Tapia R."/>
            <person name="Gilna P."/>
            <person name="Schmutz J."/>
            <person name="Larimer F."/>
            <person name="Land M."/>
            <person name="Hauser L."/>
            <person name="Kyrpides N."/>
            <person name="Mikhailova N."/>
            <person name="Janssen P.H."/>
            <person name="Kuske C.R."/>
            <person name="Richardson P."/>
        </authorList>
    </citation>
    <scope>NUCLEOTIDE SEQUENCE</scope>
    <source>
        <strain evidence="2">Ellin6076</strain>
    </source>
</reference>
<feature type="transmembrane region" description="Helical" evidence="1">
    <location>
        <begin position="89"/>
        <end position="108"/>
    </location>
</feature>
<name>Q01UG8_SOLUE</name>
<dbReference type="HOGENOM" id="CLU_2036516_0_0_0"/>
<dbReference type="InParanoid" id="Q01UG8"/>
<organism evidence="2">
    <name type="scientific">Solibacter usitatus (strain Ellin6076)</name>
    <dbReference type="NCBI Taxonomy" id="234267"/>
    <lineage>
        <taxon>Bacteria</taxon>
        <taxon>Pseudomonadati</taxon>
        <taxon>Acidobacteriota</taxon>
        <taxon>Terriglobia</taxon>
        <taxon>Bryobacterales</taxon>
        <taxon>Solibacteraceae</taxon>
        <taxon>Candidatus Solibacter</taxon>
    </lineage>
</organism>